<dbReference type="EMBL" id="HBGH01015302">
    <property type="protein sequence ID" value="CAD9236478.1"/>
    <property type="molecule type" value="Transcribed_RNA"/>
</dbReference>
<protein>
    <submittedName>
        <fullName evidence="1">Uncharacterized protein</fullName>
    </submittedName>
</protein>
<dbReference type="AlphaFoldDB" id="A0A7S1XGP8"/>
<accession>A0A7S1XGP8</accession>
<organism evidence="1">
    <name type="scientific">Compsopogon caeruleus</name>
    <dbReference type="NCBI Taxonomy" id="31354"/>
    <lineage>
        <taxon>Eukaryota</taxon>
        <taxon>Rhodophyta</taxon>
        <taxon>Compsopogonophyceae</taxon>
        <taxon>Compsopogonales</taxon>
        <taxon>Compsopogonaceae</taxon>
        <taxon>Compsopogon</taxon>
    </lineage>
</organism>
<reference evidence="1" key="1">
    <citation type="submission" date="2021-01" db="EMBL/GenBank/DDBJ databases">
        <authorList>
            <person name="Corre E."/>
            <person name="Pelletier E."/>
            <person name="Niang G."/>
            <person name="Scheremetjew M."/>
            <person name="Finn R."/>
            <person name="Kale V."/>
            <person name="Holt S."/>
            <person name="Cochrane G."/>
            <person name="Meng A."/>
            <person name="Brown T."/>
            <person name="Cohen L."/>
        </authorList>
    </citation>
    <scope>NUCLEOTIDE SEQUENCE</scope>
    <source>
        <strain evidence="1">SAG 36.94</strain>
    </source>
</reference>
<sequence length="299" mass="31895">MLVTFLSTEVVWVSMTKSTGCGTVNTPMSIRPGDWICNLTVTRGDLNLTGVDLASVQIESIQVAGNVYLGALDGVRIGTVSAGGEISFQGISNSEIGSISGSGVSFASNISSSLIQSVQSSRQVSFFGDVIQVHIGDIYAYEEVQFFRYITKSSLGNISGQLYGIYFFRAIQSSSLENLTGYYIALLGQLQWCQVGDIHALWRVRLWRSVVHTNIGQIYAPESVGIYAFLKSLAGDISSATVWFDGPTSSSRIGTIQATEFGWTGKETFPCVSLSAGSCKKVSRGSLLGTTLPCPAAAA</sequence>
<name>A0A7S1XGP8_9RHOD</name>
<proteinExistence type="predicted"/>
<gene>
    <name evidence="1" type="ORF">CCAE0312_LOCUS8574</name>
</gene>
<evidence type="ECO:0000313" key="1">
    <source>
        <dbReference type="EMBL" id="CAD9236478.1"/>
    </source>
</evidence>